<reference evidence="2 3" key="1">
    <citation type="journal article" date="2017" name="Gigascience">
        <title>Genome sequence of the small brown planthopper, Laodelphax striatellus.</title>
        <authorList>
            <person name="Zhu J."/>
            <person name="Jiang F."/>
            <person name="Wang X."/>
            <person name="Yang P."/>
            <person name="Bao Y."/>
            <person name="Zhao W."/>
            <person name="Wang W."/>
            <person name="Lu H."/>
            <person name="Wang Q."/>
            <person name="Cui N."/>
            <person name="Li J."/>
            <person name="Chen X."/>
            <person name="Luo L."/>
            <person name="Yu J."/>
            <person name="Kang L."/>
            <person name="Cui F."/>
        </authorList>
    </citation>
    <scope>NUCLEOTIDE SEQUENCE [LARGE SCALE GENOMIC DNA]</scope>
    <source>
        <strain evidence="2">Lst14</strain>
    </source>
</reference>
<proteinExistence type="predicted"/>
<keyword evidence="3" id="KW-1185">Reference proteome</keyword>
<feature type="non-terminal residue" evidence="2">
    <location>
        <position position="1"/>
    </location>
</feature>
<evidence type="ECO:0000313" key="2">
    <source>
        <dbReference type="EMBL" id="RZF49022.1"/>
    </source>
</evidence>
<comment type="caution">
    <text evidence="2">The sequence shown here is derived from an EMBL/GenBank/DDBJ whole genome shotgun (WGS) entry which is preliminary data.</text>
</comment>
<gene>
    <name evidence="2" type="ORF">LSTR_LSTR010730</name>
</gene>
<keyword evidence="1" id="KW-1133">Transmembrane helix</keyword>
<evidence type="ECO:0000256" key="1">
    <source>
        <dbReference type="SAM" id="Phobius"/>
    </source>
</evidence>
<protein>
    <submittedName>
        <fullName evidence="2">Uncharacterized protein</fullName>
    </submittedName>
</protein>
<organism evidence="2 3">
    <name type="scientific">Laodelphax striatellus</name>
    <name type="common">Small brown planthopper</name>
    <name type="synonym">Delphax striatella</name>
    <dbReference type="NCBI Taxonomy" id="195883"/>
    <lineage>
        <taxon>Eukaryota</taxon>
        <taxon>Metazoa</taxon>
        <taxon>Ecdysozoa</taxon>
        <taxon>Arthropoda</taxon>
        <taxon>Hexapoda</taxon>
        <taxon>Insecta</taxon>
        <taxon>Pterygota</taxon>
        <taxon>Neoptera</taxon>
        <taxon>Paraneoptera</taxon>
        <taxon>Hemiptera</taxon>
        <taxon>Auchenorrhyncha</taxon>
        <taxon>Fulgoroidea</taxon>
        <taxon>Delphacidae</taxon>
        <taxon>Criomorphinae</taxon>
        <taxon>Laodelphax</taxon>
    </lineage>
</organism>
<dbReference type="Proteomes" id="UP000291343">
    <property type="component" value="Unassembled WGS sequence"/>
</dbReference>
<sequence>FQPALGSDRCRKGSECSICWDACKVHQPNVSSICSQPSICGPGCEAACQFASEADSGAQRAPVLVRRGEEVLKRDGEETRWPAPAPELEGPWVYLVMRRLTIPGSSWRQITQTLDLAARIPTGGMVRVLVVGKDGLVTIYGPEEDEDGGNVSVEGTGWHLREVSVIHQEAVVIAEVAWESRKPHGLYLVTWEVAGGGLRGNLITTSTCVALSLWPDTQFHVQVEIMMAVRHYGDNGDQTAAPLPLKSEELIIDTRRSKEMEVLIGEEDENELEEMEEKLKAMRDPVSDHERDVNENQLSDKSSFQYKKTELASYLKRSRGHFSSSVLSLNMELLTGVLSALSLFLLLMGLYLLTRTAKSDKTQLQTQLTSQHDYPTISVVTVPDVLKPCNSQQSTAYDAVT</sequence>
<dbReference type="OrthoDB" id="8195614at2759"/>
<feature type="transmembrane region" description="Helical" evidence="1">
    <location>
        <begin position="333"/>
        <end position="353"/>
    </location>
</feature>
<evidence type="ECO:0000313" key="3">
    <source>
        <dbReference type="Proteomes" id="UP000291343"/>
    </source>
</evidence>
<accession>A0A482XSN9</accession>
<name>A0A482XSN9_LAOST</name>
<dbReference type="AlphaFoldDB" id="A0A482XSN9"/>
<dbReference type="EMBL" id="QKKF02000561">
    <property type="protein sequence ID" value="RZF49022.1"/>
    <property type="molecule type" value="Genomic_DNA"/>
</dbReference>
<keyword evidence="1" id="KW-0472">Membrane</keyword>
<dbReference type="InParanoid" id="A0A482XSN9"/>
<keyword evidence="1" id="KW-0812">Transmembrane</keyword>